<dbReference type="InterPro" id="IPR036397">
    <property type="entry name" value="RNaseH_sf"/>
</dbReference>
<evidence type="ECO:0008006" key="3">
    <source>
        <dbReference type="Google" id="ProtNLM"/>
    </source>
</evidence>
<protein>
    <recommendedName>
        <fullName evidence="3">GAG-pre-integrase domain-containing protein</fullName>
    </recommendedName>
</protein>
<dbReference type="SUPFAM" id="SSF53098">
    <property type="entry name" value="Ribonuclease H-like"/>
    <property type="match status" value="1"/>
</dbReference>
<sequence length="334" mass="38419">MREHIIYVLAIRTVKLSNNIFLLNVMYAPHFHSFFIQELHHCKKIGWDAILDGLYVLSFTHHIDGHFTHCNALHTISSFHLPSVNVLTITILWHTRFGHTFDKILRMISNKIHFSMSHGFYSSLCQMCPLAKFRILLFPSQNHIANFSFDVLHCEICGPYGHPTYDGNKYYFTLVDMIHLGISYQTQLFFTLPHSVHFAFTEEGIGIAVSQQKQLLTLSHSLPWSRLNSNQGTLHQFSCVERPEQNLTVERKHQHLLNVARAFQKCQFPFGECVAIAAFIINRLSSPILEDKSPFLLLHGLELDYTFMMSFEYTFSLVAKLTSVSIMLTVAAAK</sequence>
<dbReference type="PANTHER" id="PTHR42648">
    <property type="entry name" value="TRANSPOSASE, PUTATIVE-RELATED"/>
    <property type="match status" value="1"/>
</dbReference>
<reference evidence="1" key="1">
    <citation type="submission" date="2018-05" db="EMBL/GenBank/DDBJ databases">
        <title>Draft genome of Mucuna pruriens seed.</title>
        <authorList>
            <person name="Nnadi N.E."/>
            <person name="Vos R."/>
            <person name="Hasami M.H."/>
            <person name="Devisetty U.K."/>
            <person name="Aguiy J.C."/>
        </authorList>
    </citation>
    <scope>NUCLEOTIDE SEQUENCE [LARGE SCALE GENOMIC DNA]</scope>
    <source>
        <strain evidence="1">JCA_2017</strain>
    </source>
</reference>
<dbReference type="GO" id="GO:0003676">
    <property type="term" value="F:nucleic acid binding"/>
    <property type="evidence" value="ECO:0007669"/>
    <property type="project" value="InterPro"/>
</dbReference>
<dbReference type="InterPro" id="IPR039537">
    <property type="entry name" value="Retrotran_Ty1/copia-like"/>
</dbReference>
<feature type="non-terminal residue" evidence="1">
    <location>
        <position position="1"/>
    </location>
</feature>
<accession>A0A371GF53</accession>
<dbReference type="AlphaFoldDB" id="A0A371GF53"/>
<dbReference type="STRING" id="157652.A0A371GF53"/>
<organism evidence="1 2">
    <name type="scientific">Mucuna pruriens</name>
    <name type="common">Velvet bean</name>
    <name type="synonym">Dolichos pruriens</name>
    <dbReference type="NCBI Taxonomy" id="157652"/>
    <lineage>
        <taxon>Eukaryota</taxon>
        <taxon>Viridiplantae</taxon>
        <taxon>Streptophyta</taxon>
        <taxon>Embryophyta</taxon>
        <taxon>Tracheophyta</taxon>
        <taxon>Spermatophyta</taxon>
        <taxon>Magnoliopsida</taxon>
        <taxon>eudicotyledons</taxon>
        <taxon>Gunneridae</taxon>
        <taxon>Pentapetalae</taxon>
        <taxon>rosids</taxon>
        <taxon>fabids</taxon>
        <taxon>Fabales</taxon>
        <taxon>Fabaceae</taxon>
        <taxon>Papilionoideae</taxon>
        <taxon>50 kb inversion clade</taxon>
        <taxon>NPAAA clade</taxon>
        <taxon>indigoferoid/millettioid clade</taxon>
        <taxon>Phaseoleae</taxon>
        <taxon>Mucuna</taxon>
    </lineage>
</organism>
<proteinExistence type="predicted"/>
<dbReference type="Gene3D" id="3.30.420.10">
    <property type="entry name" value="Ribonuclease H-like superfamily/Ribonuclease H"/>
    <property type="match status" value="1"/>
</dbReference>
<dbReference type="OrthoDB" id="1750165at2759"/>
<dbReference type="Proteomes" id="UP000257109">
    <property type="component" value="Unassembled WGS sequence"/>
</dbReference>
<evidence type="ECO:0000313" key="2">
    <source>
        <dbReference type="Proteomes" id="UP000257109"/>
    </source>
</evidence>
<name>A0A371GF53_MUCPR</name>
<dbReference type="InterPro" id="IPR012337">
    <property type="entry name" value="RNaseH-like_sf"/>
</dbReference>
<dbReference type="EMBL" id="QJKJ01005755">
    <property type="protein sequence ID" value="RDX89146.1"/>
    <property type="molecule type" value="Genomic_DNA"/>
</dbReference>
<comment type="caution">
    <text evidence="1">The sequence shown here is derived from an EMBL/GenBank/DDBJ whole genome shotgun (WGS) entry which is preliminary data.</text>
</comment>
<dbReference type="PANTHER" id="PTHR42648:SF31">
    <property type="entry name" value="RNA-DIRECTED DNA POLYMERASE"/>
    <property type="match status" value="1"/>
</dbReference>
<evidence type="ECO:0000313" key="1">
    <source>
        <dbReference type="EMBL" id="RDX89146.1"/>
    </source>
</evidence>
<gene>
    <name evidence="1" type="ORF">CR513_29161</name>
</gene>
<keyword evidence="2" id="KW-1185">Reference proteome</keyword>